<proteinExistence type="predicted"/>
<dbReference type="Proteomes" id="UP000057389">
    <property type="component" value="Unassembled WGS sequence"/>
</dbReference>
<dbReference type="RefSeq" id="WP_060467554.1">
    <property type="nucleotide sequence ID" value="NZ_AP025514.1"/>
</dbReference>
<keyword evidence="3" id="KW-1185">Reference proteome</keyword>
<feature type="domain" description="YdhG-like" evidence="1">
    <location>
        <begin position="19"/>
        <end position="120"/>
    </location>
</feature>
<dbReference type="EMBL" id="LMXU01000009">
    <property type="protein sequence ID" value="KWU01735.1"/>
    <property type="molecule type" value="Genomic_DNA"/>
</dbReference>
<evidence type="ECO:0000313" key="3">
    <source>
        <dbReference type="Proteomes" id="UP000057389"/>
    </source>
</evidence>
<comment type="caution">
    <text evidence="2">The sequence shown here is derived from an EMBL/GenBank/DDBJ whole genome shotgun (WGS) entry which is preliminary data.</text>
</comment>
<evidence type="ECO:0000259" key="1">
    <source>
        <dbReference type="Pfam" id="PF08818"/>
    </source>
</evidence>
<reference evidence="2 3" key="1">
    <citation type="submission" date="2015-11" db="EMBL/GenBank/DDBJ databases">
        <title>Draft WGS of Vibrio toranzoniae.</title>
        <authorList>
            <person name="Lasa A."/>
            <person name="Romalde J.L."/>
        </authorList>
    </citation>
    <scope>NUCLEOTIDE SEQUENCE [LARGE SCALE GENOMIC DNA]</scope>
    <source>
        <strain evidence="2 3">Vb 10.8</strain>
    </source>
</reference>
<dbReference type="AlphaFoldDB" id="A0A109DA73"/>
<organism evidence="2 3">
    <name type="scientific">Vibrio toranzoniae</name>
    <dbReference type="NCBI Taxonomy" id="1194427"/>
    <lineage>
        <taxon>Bacteria</taxon>
        <taxon>Pseudomonadati</taxon>
        <taxon>Pseudomonadota</taxon>
        <taxon>Gammaproteobacteria</taxon>
        <taxon>Vibrionales</taxon>
        <taxon>Vibrionaceae</taxon>
        <taxon>Vibrio</taxon>
    </lineage>
</organism>
<evidence type="ECO:0000313" key="2">
    <source>
        <dbReference type="EMBL" id="KWU01735.1"/>
    </source>
</evidence>
<dbReference type="Pfam" id="PF08818">
    <property type="entry name" value="DUF1801"/>
    <property type="match status" value="1"/>
</dbReference>
<dbReference type="OrthoDB" id="328972at2"/>
<protein>
    <recommendedName>
        <fullName evidence="1">YdhG-like domain-containing protein</fullName>
    </recommendedName>
</protein>
<dbReference type="GeneID" id="300178222"/>
<sequence>MDKLVKNRFEEYPENARIRLEELRSLIFELSCELKLGEVEESLKWGEPSYSVKAGSPIRIDWKLKSPNNCSLFFNCQTKLVDTFRELHGDTLQFQGNRAIVLHLSEPMPEVAIKQCLELALTYQKRKHLPLLGA</sequence>
<dbReference type="SUPFAM" id="SSF159888">
    <property type="entry name" value="YdhG-like"/>
    <property type="match status" value="1"/>
</dbReference>
<name>A0A109DA73_9VIBR</name>
<dbReference type="InterPro" id="IPR014922">
    <property type="entry name" value="YdhG-like"/>
</dbReference>
<accession>A0A109DA73</accession>
<gene>
    <name evidence="2" type="ORF">APQ14_04500</name>
</gene>